<evidence type="ECO:0000313" key="3">
    <source>
        <dbReference type="EMBL" id="MBC8531121.1"/>
    </source>
</evidence>
<dbReference type="AlphaFoldDB" id="A0A926D3Z2"/>
<organism evidence="3 4">
    <name type="scientific">Gehongia tenuis</name>
    <dbReference type="NCBI Taxonomy" id="2763655"/>
    <lineage>
        <taxon>Bacteria</taxon>
        <taxon>Bacillati</taxon>
        <taxon>Bacillota</taxon>
        <taxon>Clostridia</taxon>
        <taxon>Christensenellales</taxon>
        <taxon>Christensenellaceae</taxon>
        <taxon>Gehongia</taxon>
    </lineage>
</organism>
<keyword evidence="1" id="KW-0472">Membrane</keyword>
<dbReference type="PANTHER" id="PTHR10587:SF128">
    <property type="entry name" value="POLYSACCHARIDE DEACETYLASE PDAB-RELATED"/>
    <property type="match status" value="1"/>
</dbReference>
<dbReference type="CDD" id="cd10950">
    <property type="entry name" value="CE4_BsYlxY_like"/>
    <property type="match status" value="1"/>
</dbReference>
<protein>
    <submittedName>
        <fullName evidence="3">Polysaccharide deacetylase family protein</fullName>
    </submittedName>
</protein>
<name>A0A926D3Z2_9FIRM</name>
<dbReference type="Gene3D" id="3.20.20.370">
    <property type="entry name" value="Glycoside hydrolase/deacetylase"/>
    <property type="match status" value="1"/>
</dbReference>
<dbReference type="GO" id="GO:0016810">
    <property type="term" value="F:hydrolase activity, acting on carbon-nitrogen (but not peptide) bonds"/>
    <property type="evidence" value="ECO:0007669"/>
    <property type="project" value="InterPro"/>
</dbReference>
<evidence type="ECO:0000313" key="4">
    <source>
        <dbReference type="Proteomes" id="UP000623172"/>
    </source>
</evidence>
<gene>
    <name evidence="3" type="ORF">H8696_04575</name>
</gene>
<dbReference type="EMBL" id="JACRSR010000001">
    <property type="protein sequence ID" value="MBC8531121.1"/>
    <property type="molecule type" value="Genomic_DNA"/>
</dbReference>
<comment type="caution">
    <text evidence="3">The sequence shown here is derived from an EMBL/GenBank/DDBJ whole genome shotgun (WGS) entry which is preliminary data.</text>
</comment>
<dbReference type="Pfam" id="PF01522">
    <property type="entry name" value="Polysacc_deac_1"/>
    <property type="match status" value="1"/>
</dbReference>
<reference evidence="3" key="1">
    <citation type="submission" date="2020-08" db="EMBL/GenBank/DDBJ databases">
        <title>Genome public.</title>
        <authorList>
            <person name="Liu C."/>
            <person name="Sun Q."/>
        </authorList>
    </citation>
    <scope>NUCLEOTIDE SEQUENCE</scope>
    <source>
        <strain evidence="3">NSJ-53</strain>
    </source>
</reference>
<dbReference type="PANTHER" id="PTHR10587">
    <property type="entry name" value="GLYCOSYL TRANSFERASE-RELATED"/>
    <property type="match status" value="1"/>
</dbReference>
<feature type="transmembrane region" description="Helical" evidence="1">
    <location>
        <begin position="12"/>
        <end position="30"/>
    </location>
</feature>
<keyword evidence="1" id="KW-1133">Transmembrane helix</keyword>
<feature type="domain" description="NodB homology" evidence="2">
    <location>
        <begin position="55"/>
        <end position="230"/>
    </location>
</feature>
<proteinExistence type="predicted"/>
<evidence type="ECO:0000256" key="1">
    <source>
        <dbReference type="SAM" id="Phobius"/>
    </source>
</evidence>
<dbReference type="InterPro" id="IPR002509">
    <property type="entry name" value="NODB_dom"/>
</dbReference>
<dbReference type="GO" id="GO:0005975">
    <property type="term" value="P:carbohydrate metabolic process"/>
    <property type="evidence" value="ECO:0007669"/>
    <property type="project" value="InterPro"/>
</dbReference>
<sequence>MRSFYLRYKGRAASNLLILALIVIIYLVLMNGSVRYTLSRMSGDPIRKAENAEGQVAFLCNVDWGEEYLPQMMEILESKGCSATFFLTGRWAEKNPDMVKTLEASNFEIGNHGYQHKNYSTLSRDANREQIQKAEDAIVAAGASPSKLFAPPSGDHGQQTLEAASALGYETILWSLDTIDWRDKDASVLVQRILKNPSDGDFILMHPTEQTVKALPQIIDGLQQKGFEIKCVSDLLPSS</sequence>
<dbReference type="SUPFAM" id="SSF88713">
    <property type="entry name" value="Glycoside hydrolase/deacetylase"/>
    <property type="match status" value="1"/>
</dbReference>
<dbReference type="RefSeq" id="WP_249315181.1">
    <property type="nucleotide sequence ID" value="NZ_JACRSR010000001.1"/>
</dbReference>
<dbReference type="PROSITE" id="PS51677">
    <property type="entry name" value="NODB"/>
    <property type="match status" value="1"/>
</dbReference>
<evidence type="ECO:0000259" key="2">
    <source>
        <dbReference type="PROSITE" id="PS51677"/>
    </source>
</evidence>
<dbReference type="GO" id="GO:0016020">
    <property type="term" value="C:membrane"/>
    <property type="evidence" value="ECO:0007669"/>
    <property type="project" value="TreeGrafter"/>
</dbReference>
<keyword evidence="1" id="KW-0812">Transmembrane</keyword>
<dbReference type="InterPro" id="IPR050248">
    <property type="entry name" value="Polysacc_deacetylase_ArnD"/>
</dbReference>
<dbReference type="Proteomes" id="UP000623172">
    <property type="component" value="Unassembled WGS sequence"/>
</dbReference>
<dbReference type="InterPro" id="IPR011330">
    <property type="entry name" value="Glyco_hydro/deAcase_b/a-brl"/>
</dbReference>
<accession>A0A926D3Z2</accession>
<keyword evidence="4" id="KW-1185">Reference proteome</keyword>